<comment type="caution">
    <text evidence="7">The sequence shown here is derived from an EMBL/GenBank/DDBJ whole genome shotgun (WGS) entry which is preliminary data.</text>
</comment>
<comment type="subcellular location">
    <subcellularLocation>
        <location evidence="1">Cell membrane</location>
        <topology evidence="1">Multi-pass membrane protein</topology>
    </subcellularLocation>
</comment>
<gene>
    <name evidence="7" type="ORF">P9B03_12400</name>
</gene>
<keyword evidence="3 6" id="KW-0812">Transmembrane</keyword>
<dbReference type="Proteomes" id="UP001344888">
    <property type="component" value="Unassembled WGS sequence"/>
</dbReference>
<dbReference type="AlphaFoldDB" id="A0AAW9NV58"/>
<dbReference type="EMBL" id="JARSFG010000017">
    <property type="protein sequence ID" value="MEC1179289.1"/>
    <property type="molecule type" value="Genomic_DNA"/>
</dbReference>
<dbReference type="GO" id="GO:0005886">
    <property type="term" value="C:plasma membrane"/>
    <property type="evidence" value="ECO:0007669"/>
    <property type="project" value="UniProtKB-SubCell"/>
</dbReference>
<keyword evidence="8" id="KW-1185">Reference proteome</keyword>
<feature type="transmembrane region" description="Helical" evidence="6">
    <location>
        <begin position="204"/>
        <end position="223"/>
    </location>
</feature>
<keyword evidence="5 6" id="KW-0472">Membrane</keyword>
<organism evidence="7 8">
    <name type="scientific">Metasolibacillus meyeri</name>
    <dbReference type="NCBI Taxonomy" id="1071052"/>
    <lineage>
        <taxon>Bacteria</taxon>
        <taxon>Bacillati</taxon>
        <taxon>Bacillota</taxon>
        <taxon>Bacilli</taxon>
        <taxon>Bacillales</taxon>
        <taxon>Caryophanaceae</taxon>
        <taxon>Metasolibacillus</taxon>
    </lineage>
</organism>
<feature type="transmembrane region" description="Helical" evidence="6">
    <location>
        <begin position="284"/>
        <end position="303"/>
    </location>
</feature>
<proteinExistence type="predicted"/>
<evidence type="ECO:0000313" key="7">
    <source>
        <dbReference type="EMBL" id="MEC1179289.1"/>
    </source>
</evidence>
<accession>A0AAW9NV58</accession>
<feature type="transmembrane region" description="Helical" evidence="6">
    <location>
        <begin position="102"/>
        <end position="120"/>
    </location>
</feature>
<protein>
    <submittedName>
        <fullName evidence="7">ABC transporter permease</fullName>
    </submittedName>
</protein>
<evidence type="ECO:0000256" key="1">
    <source>
        <dbReference type="ARBA" id="ARBA00004651"/>
    </source>
</evidence>
<evidence type="ECO:0000256" key="5">
    <source>
        <dbReference type="ARBA" id="ARBA00023136"/>
    </source>
</evidence>
<evidence type="ECO:0000313" key="8">
    <source>
        <dbReference type="Proteomes" id="UP001344888"/>
    </source>
</evidence>
<feature type="transmembrane region" description="Helical" evidence="6">
    <location>
        <begin position="37"/>
        <end position="58"/>
    </location>
</feature>
<dbReference type="GO" id="GO:0022857">
    <property type="term" value="F:transmembrane transporter activity"/>
    <property type="evidence" value="ECO:0007669"/>
    <property type="project" value="InterPro"/>
</dbReference>
<dbReference type="PANTHER" id="PTHR43370:SF1">
    <property type="entry name" value="GUANOSINE ABC TRANSPORTER PERMEASE PROTEIN NUPQ"/>
    <property type="match status" value="1"/>
</dbReference>
<feature type="transmembrane region" description="Helical" evidence="6">
    <location>
        <begin position="6"/>
        <end position="30"/>
    </location>
</feature>
<evidence type="ECO:0000256" key="2">
    <source>
        <dbReference type="ARBA" id="ARBA00022475"/>
    </source>
</evidence>
<dbReference type="CDD" id="cd06580">
    <property type="entry name" value="TM_PBP1_transp_TpRbsC_like"/>
    <property type="match status" value="1"/>
</dbReference>
<evidence type="ECO:0000256" key="4">
    <source>
        <dbReference type="ARBA" id="ARBA00022989"/>
    </source>
</evidence>
<dbReference type="Pfam" id="PF02653">
    <property type="entry name" value="BPD_transp_2"/>
    <property type="match status" value="1"/>
</dbReference>
<dbReference type="PANTHER" id="PTHR43370">
    <property type="entry name" value="SUGAR ABC TRANSPORTER INTEGRAL MEMBRANE PROTEIN-RELATED"/>
    <property type="match status" value="1"/>
</dbReference>
<dbReference type="InterPro" id="IPR001851">
    <property type="entry name" value="ABC_transp_permease"/>
</dbReference>
<keyword evidence="4 6" id="KW-1133">Transmembrane helix</keyword>
<evidence type="ECO:0000256" key="6">
    <source>
        <dbReference type="SAM" id="Phobius"/>
    </source>
</evidence>
<keyword evidence="2" id="KW-1003">Cell membrane</keyword>
<reference evidence="7 8" key="1">
    <citation type="submission" date="2023-03" db="EMBL/GenBank/DDBJ databases">
        <title>Bacillus Genome Sequencing.</title>
        <authorList>
            <person name="Dunlap C."/>
        </authorList>
    </citation>
    <scope>NUCLEOTIDE SEQUENCE [LARGE SCALE GENOMIC DNA]</scope>
    <source>
        <strain evidence="7 8">B-59205</strain>
    </source>
</reference>
<dbReference type="RefSeq" id="WP_326123781.1">
    <property type="nucleotide sequence ID" value="NZ_JARSFG010000017.1"/>
</dbReference>
<feature type="transmembrane region" description="Helical" evidence="6">
    <location>
        <begin position="70"/>
        <end position="93"/>
    </location>
</feature>
<sequence length="320" mass="34007">MSFLEVLYFIVPSAIFYAAPLIFAAIGGVFSERSGVVNIGIEGIMVIGAFVGIVFNLFTYEALGGFTPWVALLVAMVVGALFSLLLAVAAIAFRADQTVTGVALNLLGIAVALFLVKMIFDGRGQTDFISARFPRFDVPLLADIPFFGPLLFHNIYGTSILAFVVAFLAWFVIFKTPFGLRLRAVGEHPMAADTMGVNVTKMRYIAVMISGALAGIGGAVYSQTITNDFSHATINGQGFMAIAAMIFGKWHPIGAMGAALFFGLAQALSIAGSTIPYVRDIPPVFLTILPYVLTILALAGFIGKATAPKATGQPYIKGKR</sequence>
<feature type="transmembrane region" description="Helical" evidence="6">
    <location>
        <begin position="155"/>
        <end position="174"/>
    </location>
</feature>
<name>A0AAW9NV58_9BACL</name>
<evidence type="ECO:0000256" key="3">
    <source>
        <dbReference type="ARBA" id="ARBA00022692"/>
    </source>
</evidence>